<evidence type="ECO:0000313" key="9">
    <source>
        <dbReference type="Proteomes" id="UP000229574"/>
    </source>
</evidence>
<dbReference type="InterPro" id="IPR003770">
    <property type="entry name" value="MLTG-like"/>
</dbReference>
<keyword evidence="3 7" id="KW-1133">Transmembrane helix</keyword>
<evidence type="ECO:0000256" key="7">
    <source>
        <dbReference type="HAMAP-Rule" id="MF_02065"/>
    </source>
</evidence>
<protein>
    <recommendedName>
        <fullName evidence="7">Endolytic murein transglycosylase</fullName>
        <ecNumber evidence="7">4.2.2.29</ecNumber>
    </recommendedName>
    <alternativeName>
        <fullName evidence="7">Peptidoglycan lytic transglycosylase</fullName>
    </alternativeName>
    <alternativeName>
        <fullName evidence="7">Peptidoglycan polymerization terminase</fullName>
    </alternativeName>
</protein>
<keyword evidence="4 7" id="KW-0472">Membrane</keyword>
<keyword evidence="2 7" id="KW-0812">Transmembrane</keyword>
<dbReference type="NCBIfam" id="TIGR00247">
    <property type="entry name" value="endolytic transglycosylase MltG"/>
    <property type="match status" value="1"/>
</dbReference>
<dbReference type="Pfam" id="PF02618">
    <property type="entry name" value="YceG"/>
    <property type="match status" value="1"/>
</dbReference>
<keyword evidence="1 7" id="KW-1003">Cell membrane</keyword>
<name>A0A2H0WZ24_9BACT</name>
<proteinExistence type="inferred from homology"/>
<evidence type="ECO:0000313" key="8">
    <source>
        <dbReference type="EMBL" id="PIS17865.1"/>
    </source>
</evidence>
<dbReference type="Proteomes" id="UP000229574">
    <property type="component" value="Unassembled WGS sequence"/>
</dbReference>
<feature type="transmembrane region" description="Helical" evidence="7">
    <location>
        <begin position="20"/>
        <end position="40"/>
    </location>
</feature>
<comment type="catalytic activity">
    <reaction evidence="7">
        <text>a peptidoglycan chain = a peptidoglycan chain with N-acetyl-1,6-anhydromuramyl-[peptide] at the reducing end + a peptidoglycan chain with N-acetylglucosamine at the non-reducing end.</text>
        <dbReference type="EC" id="4.2.2.29"/>
    </reaction>
</comment>
<sequence length="311" mass="34914">MTKKPRSIAVHSSVRSKPKLILSVVEGLATIALLSGIYFYTLTLPYSHDTQSVNFEVTKGESVTTIASHLKDAKLIRSSLYFRYIAKSHKLILQAGKYQLFPSDSPLKLATQLTKGLAVDKKITIPEGFRREQISELTGLNLISPEGRLFPDTYFIKEDITAQELVDLMQANFAKKVGKVDEQTLILASLVERETKGDEEKPVVAGILKKRLENGWPLELDATVQYFLGKPGSWWPDTTLLDRKLKSPYNTYLHPGLPPTPIGNPGFSSLRAVQNSVDSPYWFYLHDKSGVIHYAVTLADHNQNIVKYIIR</sequence>
<comment type="subcellular location">
    <subcellularLocation>
        <location evidence="7">Cell membrane</location>
        <topology evidence="7">Single-pass membrane protein</topology>
    </subcellularLocation>
</comment>
<evidence type="ECO:0000256" key="2">
    <source>
        <dbReference type="ARBA" id="ARBA00022692"/>
    </source>
</evidence>
<dbReference type="GO" id="GO:0071555">
    <property type="term" value="P:cell wall organization"/>
    <property type="evidence" value="ECO:0007669"/>
    <property type="project" value="UniProtKB-KW"/>
</dbReference>
<reference evidence="9" key="1">
    <citation type="submission" date="2017-09" db="EMBL/GenBank/DDBJ databases">
        <title>Depth-based differentiation of microbial function through sediment-hosted aquifers and enrichment of novel symbionts in the deep terrestrial subsurface.</title>
        <authorList>
            <person name="Probst A.J."/>
            <person name="Ladd B."/>
            <person name="Jarett J.K."/>
            <person name="Geller-Mcgrath D.E."/>
            <person name="Sieber C.M.K."/>
            <person name="Emerson J.B."/>
            <person name="Anantharaman K."/>
            <person name="Thomas B.C."/>
            <person name="Malmstrom R."/>
            <person name="Stieglmeier M."/>
            <person name="Klingl A."/>
            <person name="Woyke T."/>
            <person name="Ryan C.M."/>
            <person name="Banfield J.F."/>
        </authorList>
    </citation>
    <scope>NUCLEOTIDE SEQUENCE [LARGE SCALE GENOMIC DNA]</scope>
</reference>
<gene>
    <name evidence="7" type="primary">mltG</name>
    <name evidence="8" type="ORF">COT54_02380</name>
</gene>
<comment type="similarity">
    <text evidence="7">Belongs to the transglycosylase MltG family.</text>
</comment>
<comment type="function">
    <text evidence="7">Functions as a peptidoglycan terminase that cleaves nascent peptidoglycan strands endolytically to terminate their elongation.</text>
</comment>
<evidence type="ECO:0000256" key="1">
    <source>
        <dbReference type="ARBA" id="ARBA00022475"/>
    </source>
</evidence>
<dbReference type="GO" id="GO:0009252">
    <property type="term" value="P:peptidoglycan biosynthetic process"/>
    <property type="evidence" value="ECO:0007669"/>
    <property type="project" value="UniProtKB-UniRule"/>
</dbReference>
<dbReference type="EMBL" id="PEYY01000094">
    <property type="protein sequence ID" value="PIS17865.1"/>
    <property type="molecule type" value="Genomic_DNA"/>
</dbReference>
<comment type="caution">
    <text evidence="8">The sequence shown here is derived from an EMBL/GenBank/DDBJ whole genome shotgun (WGS) entry which is preliminary data.</text>
</comment>
<feature type="site" description="Important for catalytic activity" evidence="7">
    <location>
        <position position="194"/>
    </location>
</feature>
<dbReference type="PANTHER" id="PTHR30518">
    <property type="entry name" value="ENDOLYTIC MUREIN TRANSGLYCOSYLASE"/>
    <property type="match status" value="1"/>
</dbReference>
<dbReference type="HAMAP" id="MF_02065">
    <property type="entry name" value="MltG"/>
    <property type="match status" value="1"/>
</dbReference>
<evidence type="ECO:0000256" key="4">
    <source>
        <dbReference type="ARBA" id="ARBA00023136"/>
    </source>
</evidence>
<evidence type="ECO:0000256" key="3">
    <source>
        <dbReference type="ARBA" id="ARBA00022989"/>
    </source>
</evidence>
<dbReference type="EC" id="4.2.2.29" evidence="7"/>
<dbReference type="PANTHER" id="PTHR30518:SF2">
    <property type="entry name" value="ENDOLYTIC MUREIN TRANSGLYCOSYLASE"/>
    <property type="match status" value="1"/>
</dbReference>
<dbReference type="GO" id="GO:0008932">
    <property type="term" value="F:lytic endotransglycosylase activity"/>
    <property type="evidence" value="ECO:0007669"/>
    <property type="project" value="UniProtKB-UniRule"/>
</dbReference>
<evidence type="ECO:0000256" key="6">
    <source>
        <dbReference type="ARBA" id="ARBA00023316"/>
    </source>
</evidence>
<evidence type="ECO:0000256" key="5">
    <source>
        <dbReference type="ARBA" id="ARBA00023239"/>
    </source>
</evidence>
<organism evidence="8 9">
    <name type="scientific">Candidatus Collierbacteria bacterium CG09_land_8_20_14_0_10_46_12</name>
    <dbReference type="NCBI Taxonomy" id="1974533"/>
    <lineage>
        <taxon>Bacteria</taxon>
        <taxon>Candidatus Collieribacteriota</taxon>
    </lineage>
</organism>
<keyword evidence="6 7" id="KW-0961">Cell wall biogenesis/degradation</keyword>
<dbReference type="GO" id="GO:0005886">
    <property type="term" value="C:plasma membrane"/>
    <property type="evidence" value="ECO:0007669"/>
    <property type="project" value="UniProtKB-SubCell"/>
</dbReference>
<accession>A0A2H0WZ24</accession>
<dbReference type="Gene3D" id="3.30.1490.480">
    <property type="entry name" value="Endolytic murein transglycosylase"/>
    <property type="match status" value="1"/>
</dbReference>
<keyword evidence="5 7" id="KW-0456">Lyase</keyword>
<dbReference type="AlphaFoldDB" id="A0A2H0WZ24"/>